<evidence type="ECO:0000313" key="1">
    <source>
        <dbReference type="EMBL" id="EPT05442.1"/>
    </source>
</evidence>
<protein>
    <submittedName>
        <fullName evidence="1">Uncharacterized protein</fullName>
    </submittedName>
</protein>
<dbReference type="STRING" id="743788.S8EJW9"/>
<evidence type="ECO:0000313" key="2">
    <source>
        <dbReference type="Proteomes" id="UP000015241"/>
    </source>
</evidence>
<reference evidence="1 2" key="1">
    <citation type="journal article" date="2012" name="Science">
        <title>The Paleozoic origin of enzymatic lignin decomposition reconstructed from 31 fungal genomes.</title>
        <authorList>
            <person name="Floudas D."/>
            <person name="Binder M."/>
            <person name="Riley R."/>
            <person name="Barry K."/>
            <person name="Blanchette R.A."/>
            <person name="Henrissat B."/>
            <person name="Martinez A.T."/>
            <person name="Otillar R."/>
            <person name="Spatafora J.W."/>
            <person name="Yadav J.S."/>
            <person name="Aerts A."/>
            <person name="Benoit I."/>
            <person name="Boyd A."/>
            <person name="Carlson A."/>
            <person name="Copeland A."/>
            <person name="Coutinho P.M."/>
            <person name="de Vries R.P."/>
            <person name="Ferreira P."/>
            <person name="Findley K."/>
            <person name="Foster B."/>
            <person name="Gaskell J."/>
            <person name="Glotzer D."/>
            <person name="Gorecki P."/>
            <person name="Heitman J."/>
            <person name="Hesse C."/>
            <person name="Hori C."/>
            <person name="Igarashi K."/>
            <person name="Jurgens J.A."/>
            <person name="Kallen N."/>
            <person name="Kersten P."/>
            <person name="Kohler A."/>
            <person name="Kuees U."/>
            <person name="Kumar T.K.A."/>
            <person name="Kuo A."/>
            <person name="LaButti K."/>
            <person name="Larrondo L.F."/>
            <person name="Lindquist E."/>
            <person name="Ling A."/>
            <person name="Lombard V."/>
            <person name="Lucas S."/>
            <person name="Lundell T."/>
            <person name="Martin R."/>
            <person name="McLaughlin D.J."/>
            <person name="Morgenstern I."/>
            <person name="Morin E."/>
            <person name="Murat C."/>
            <person name="Nagy L.G."/>
            <person name="Nolan M."/>
            <person name="Ohm R.A."/>
            <person name="Patyshakuliyeva A."/>
            <person name="Rokas A."/>
            <person name="Ruiz-Duenas F.J."/>
            <person name="Sabat G."/>
            <person name="Salamov A."/>
            <person name="Samejima M."/>
            <person name="Schmutz J."/>
            <person name="Slot J.C."/>
            <person name="St John F."/>
            <person name="Stenlid J."/>
            <person name="Sun H."/>
            <person name="Sun S."/>
            <person name="Syed K."/>
            <person name="Tsang A."/>
            <person name="Wiebenga A."/>
            <person name="Young D."/>
            <person name="Pisabarro A."/>
            <person name="Eastwood D.C."/>
            <person name="Martin F."/>
            <person name="Cullen D."/>
            <person name="Grigoriev I.V."/>
            <person name="Hibbett D.S."/>
        </authorList>
    </citation>
    <scope>NUCLEOTIDE SEQUENCE</scope>
    <source>
        <strain evidence="2">FP-58527</strain>
    </source>
</reference>
<dbReference type="InterPro" id="IPR036188">
    <property type="entry name" value="FAD/NAD-bd_sf"/>
</dbReference>
<organism evidence="1 2">
    <name type="scientific">Fomitopsis schrenkii</name>
    <name type="common">Brown rot fungus</name>
    <dbReference type="NCBI Taxonomy" id="2126942"/>
    <lineage>
        <taxon>Eukaryota</taxon>
        <taxon>Fungi</taxon>
        <taxon>Dikarya</taxon>
        <taxon>Basidiomycota</taxon>
        <taxon>Agaricomycotina</taxon>
        <taxon>Agaricomycetes</taxon>
        <taxon>Polyporales</taxon>
        <taxon>Fomitopsis</taxon>
    </lineage>
</organism>
<dbReference type="Proteomes" id="UP000015241">
    <property type="component" value="Unassembled WGS sequence"/>
</dbReference>
<dbReference type="AlphaFoldDB" id="S8EJW9"/>
<name>S8EJW9_FOMSC</name>
<sequence>MMLGGPYYAARPALVSSTTDPEFVRRLLDTLAHDLGTPRVCIPEPLLVRVRTHAGCIPTPTPGHETRVTQLREAMKERWGEEAEVIGAGVGGVLSCELPYAASRMRKCSCQCSITVNTVAAHAKIMAAPPMLYLTTSKWLA</sequence>
<dbReference type="EMBL" id="KE504123">
    <property type="protein sequence ID" value="EPT05442.1"/>
    <property type="molecule type" value="Genomic_DNA"/>
</dbReference>
<dbReference type="Gene3D" id="3.50.50.60">
    <property type="entry name" value="FAD/NAD(P)-binding domain"/>
    <property type="match status" value="1"/>
</dbReference>
<gene>
    <name evidence="1" type="ORF">FOMPIDRAFT_1013224</name>
</gene>
<dbReference type="HOGENOM" id="CLU_1825317_0_0_1"/>
<keyword evidence="2" id="KW-1185">Reference proteome</keyword>
<dbReference type="InParanoid" id="S8EJW9"/>
<accession>S8EJW9</accession>
<proteinExistence type="predicted"/>